<dbReference type="PANTHER" id="PTHR45682:SF1">
    <property type="entry name" value="DUAL SPECIFICITY PROTEIN PHOSPHATASE 3"/>
    <property type="match status" value="1"/>
</dbReference>
<evidence type="ECO:0000256" key="2">
    <source>
        <dbReference type="ARBA" id="ARBA00022801"/>
    </source>
</evidence>
<dbReference type="PROSITE" id="PS00383">
    <property type="entry name" value="TYR_PHOSPHATASE_1"/>
    <property type="match status" value="1"/>
</dbReference>
<dbReference type="EC" id="3.1.3.16" evidence="6"/>
<comment type="catalytic activity">
    <reaction evidence="6">
        <text>O-phospho-L-tyrosyl-[protein] + H2O = L-tyrosyl-[protein] + phosphate</text>
        <dbReference type="Rhea" id="RHEA:10684"/>
        <dbReference type="Rhea" id="RHEA-COMP:10136"/>
        <dbReference type="Rhea" id="RHEA-COMP:20101"/>
        <dbReference type="ChEBI" id="CHEBI:15377"/>
        <dbReference type="ChEBI" id="CHEBI:43474"/>
        <dbReference type="ChEBI" id="CHEBI:46858"/>
        <dbReference type="ChEBI" id="CHEBI:61978"/>
        <dbReference type="EC" id="3.1.3.48"/>
    </reaction>
</comment>
<dbReference type="InterPro" id="IPR000340">
    <property type="entry name" value="Dual-sp_phosphatase_cat-dom"/>
</dbReference>
<evidence type="ECO:0000256" key="6">
    <source>
        <dbReference type="RuleBase" id="RU366038"/>
    </source>
</evidence>
<comment type="catalytic activity">
    <reaction evidence="4 6">
        <text>O-phospho-L-seryl-[protein] + H2O = L-seryl-[protein] + phosphate</text>
        <dbReference type="Rhea" id="RHEA:20629"/>
        <dbReference type="Rhea" id="RHEA-COMP:9863"/>
        <dbReference type="Rhea" id="RHEA-COMP:11604"/>
        <dbReference type="ChEBI" id="CHEBI:15377"/>
        <dbReference type="ChEBI" id="CHEBI:29999"/>
        <dbReference type="ChEBI" id="CHEBI:43474"/>
        <dbReference type="ChEBI" id="CHEBI:83421"/>
        <dbReference type="EC" id="3.1.3.16"/>
    </reaction>
</comment>
<dbReference type="InterPro" id="IPR016130">
    <property type="entry name" value="Tyr_Pase_AS"/>
</dbReference>
<gene>
    <name evidence="9" type="ORF">ODALV1_LOCUS11620</name>
</gene>
<feature type="domain" description="Tyrosine-protein phosphatase" evidence="7">
    <location>
        <begin position="29"/>
        <end position="183"/>
    </location>
</feature>
<dbReference type="Pfam" id="PF00782">
    <property type="entry name" value="DSPc"/>
    <property type="match status" value="1"/>
</dbReference>
<keyword evidence="2 6" id="KW-0378">Hydrolase</keyword>
<name>A0ABP1QI95_9HEXA</name>
<dbReference type="PROSITE" id="PS50054">
    <property type="entry name" value="TYR_PHOSPHATASE_DUAL"/>
    <property type="match status" value="1"/>
</dbReference>
<dbReference type="SUPFAM" id="SSF52799">
    <property type="entry name" value="(Phosphotyrosine protein) phosphatases II"/>
    <property type="match status" value="1"/>
</dbReference>
<keyword evidence="10" id="KW-1185">Reference proteome</keyword>
<evidence type="ECO:0000256" key="5">
    <source>
        <dbReference type="ARBA" id="ARBA00048336"/>
    </source>
</evidence>
<dbReference type="InterPro" id="IPR000387">
    <property type="entry name" value="Tyr_Pase_dom"/>
</dbReference>
<dbReference type="SMART" id="SM00195">
    <property type="entry name" value="DSPc"/>
    <property type="match status" value="1"/>
</dbReference>
<comment type="similarity">
    <text evidence="1 6">Belongs to the protein-tyrosine phosphatase family. Non-receptor class dual specificity subfamily.</text>
</comment>
<keyword evidence="3 6" id="KW-0904">Protein phosphatase</keyword>
<dbReference type="InterPro" id="IPR020405">
    <property type="entry name" value="Atypical_DUSP_subfamA"/>
</dbReference>
<comment type="caution">
    <text evidence="9">The sequence shown here is derived from an EMBL/GenBank/DDBJ whole genome shotgun (WGS) entry which is preliminary data.</text>
</comment>
<reference evidence="9 10" key="1">
    <citation type="submission" date="2024-08" db="EMBL/GenBank/DDBJ databases">
        <authorList>
            <person name="Cucini C."/>
            <person name="Frati F."/>
        </authorList>
    </citation>
    <scope>NUCLEOTIDE SEQUENCE [LARGE SCALE GENOMIC DNA]</scope>
</reference>
<organism evidence="9 10">
    <name type="scientific">Orchesella dallaii</name>
    <dbReference type="NCBI Taxonomy" id="48710"/>
    <lineage>
        <taxon>Eukaryota</taxon>
        <taxon>Metazoa</taxon>
        <taxon>Ecdysozoa</taxon>
        <taxon>Arthropoda</taxon>
        <taxon>Hexapoda</taxon>
        <taxon>Collembola</taxon>
        <taxon>Entomobryomorpha</taxon>
        <taxon>Entomobryoidea</taxon>
        <taxon>Orchesellidae</taxon>
        <taxon>Orchesellinae</taxon>
        <taxon>Orchesella</taxon>
    </lineage>
</organism>
<feature type="domain" description="Tyrosine specific protein phosphatases" evidence="8">
    <location>
        <begin position="104"/>
        <end position="162"/>
    </location>
</feature>
<dbReference type="EMBL" id="CAXLJM020000035">
    <property type="protein sequence ID" value="CAL8104000.1"/>
    <property type="molecule type" value="Genomic_DNA"/>
</dbReference>
<dbReference type="PANTHER" id="PTHR45682">
    <property type="entry name" value="AGAP008228-PA"/>
    <property type="match status" value="1"/>
</dbReference>
<evidence type="ECO:0000259" key="7">
    <source>
        <dbReference type="PROSITE" id="PS50054"/>
    </source>
</evidence>
<accession>A0ABP1QI95</accession>
<evidence type="ECO:0000256" key="3">
    <source>
        <dbReference type="ARBA" id="ARBA00022912"/>
    </source>
</evidence>
<evidence type="ECO:0000313" key="10">
    <source>
        <dbReference type="Proteomes" id="UP001642540"/>
    </source>
</evidence>
<evidence type="ECO:0000313" key="9">
    <source>
        <dbReference type="EMBL" id="CAL8104000.1"/>
    </source>
</evidence>
<dbReference type="Gene3D" id="3.90.190.10">
    <property type="entry name" value="Protein tyrosine phosphatase superfamily"/>
    <property type="match status" value="1"/>
</dbReference>
<dbReference type="Proteomes" id="UP001642540">
    <property type="component" value="Unassembled WGS sequence"/>
</dbReference>
<dbReference type="PROSITE" id="PS50056">
    <property type="entry name" value="TYR_PHOSPHATASE_2"/>
    <property type="match status" value="1"/>
</dbReference>
<dbReference type="InterPro" id="IPR029021">
    <property type="entry name" value="Prot-tyrosine_phosphatase-like"/>
</dbReference>
<evidence type="ECO:0000256" key="4">
    <source>
        <dbReference type="ARBA" id="ARBA00047761"/>
    </source>
</evidence>
<evidence type="ECO:0000256" key="1">
    <source>
        <dbReference type="ARBA" id="ARBA00008601"/>
    </source>
</evidence>
<dbReference type="CDD" id="cd14515">
    <property type="entry name" value="DUSP3-like"/>
    <property type="match status" value="1"/>
</dbReference>
<protein>
    <recommendedName>
        <fullName evidence="6">Dual specificity protein phosphatase</fullName>
        <ecNumber evidence="6">3.1.3.16</ecNumber>
        <ecNumber evidence="6">3.1.3.48</ecNumber>
    </recommendedName>
</protein>
<comment type="catalytic activity">
    <reaction evidence="5 6">
        <text>O-phospho-L-threonyl-[protein] + H2O = L-threonyl-[protein] + phosphate</text>
        <dbReference type="Rhea" id="RHEA:47004"/>
        <dbReference type="Rhea" id="RHEA-COMP:11060"/>
        <dbReference type="Rhea" id="RHEA-COMP:11605"/>
        <dbReference type="ChEBI" id="CHEBI:15377"/>
        <dbReference type="ChEBI" id="CHEBI:30013"/>
        <dbReference type="ChEBI" id="CHEBI:43474"/>
        <dbReference type="ChEBI" id="CHEBI:61977"/>
        <dbReference type="EC" id="3.1.3.16"/>
    </reaction>
</comment>
<dbReference type="InterPro" id="IPR020422">
    <property type="entry name" value="TYR_PHOSPHATASE_DUAL_dom"/>
</dbReference>
<dbReference type="PRINTS" id="PR01908">
    <property type="entry name" value="ADSPHPHTASE"/>
</dbReference>
<comment type="function">
    <text evidence="6">Dual specificity phosphatase able to dephosphorylate phosphotyrosine, phosphoserine and phosphothreonine residues, with a preference for phosphotyrosine as a substrate.</text>
</comment>
<dbReference type="PRINTS" id="PR01909">
    <property type="entry name" value="ADSPHPHTASEA"/>
</dbReference>
<dbReference type="EC" id="3.1.3.48" evidence="6"/>
<proteinExistence type="inferred from homology"/>
<evidence type="ECO:0000259" key="8">
    <source>
        <dbReference type="PROSITE" id="PS50056"/>
    </source>
</evidence>
<sequence length="195" mass="22207">MSRSAYPIDYPAVEQLRMIVSKNWSFPDNSCDEVFPGILLGDALIARDVRALAELGVTHVLNAAVGVDPVRYVDTSEHFYLARKYRCKFMGIPAMDIQSFQLAPYFHETSEFIADALRNCEGKVLVHCLQGLSRSATLVLAFLIIKKGMTVKEAVEMVRGKRRIYPNDGFLQQLCDLEVRIQRLNNMNFEPYNLR</sequence>